<accession>A0A1H9YFK3</accession>
<feature type="chain" id="PRO_5017261471" evidence="1">
    <location>
        <begin position="34"/>
        <end position="176"/>
    </location>
</feature>
<keyword evidence="3" id="KW-1185">Reference proteome</keyword>
<evidence type="ECO:0000256" key="1">
    <source>
        <dbReference type="SAM" id="SignalP"/>
    </source>
</evidence>
<dbReference type="RefSeq" id="WP_093316907.1">
    <property type="nucleotide sequence ID" value="NZ_FOHV01000001.1"/>
</dbReference>
<organism evidence="2 3">
    <name type="scientific">Thorsellia anophelis DSM 18579</name>
    <dbReference type="NCBI Taxonomy" id="1123402"/>
    <lineage>
        <taxon>Bacteria</taxon>
        <taxon>Pseudomonadati</taxon>
        <taxon>Pseudomonadota</taxon>
        <taxon>Gammaproteobacteria</taxon>
        <taxon>Enterobacterales</taxon>
        <taxon>Thorselliaceae</taxon>
        <taxon>Thorsellia</taxon>
    </lineage>
</organism>
<evidence type="ECO:0000313" key="3">
    <source>
        <dbReference type="Proteomes" id="UP000242642"/>
    </source>
</evidence>
<reference evidence="3" key="1">
    <citation type="submission" date="2016-10" db="EMBL/GenBank/DDBJ databases">
        <authorList>
            <person name="Varghese N."/>
            <person name="Submissions S."/>
        </authorList>
    </citation>
    <scope>NUCLEOTIDE SEQUENCE [LARGE SCALE GENOMIC DNA]</scope>
    <source>
        <strain evidence="3">DSM 18579</strain>
    </source>
</reference>
<protein>
    <submittedName>
        <fullName evidence="2">Uncharacterized protein</fullName>
    </submittedName>
</protein>
<proteinExistence type="predicted"/>
<dbReference type="AlphaFoldDB" id="A0A1H9YFK3"/>
<keyword evidence="1" id="KW-0732">Signal</keyword>
<evidence type="ECO:0000313" key="2">
    <source>
        <dbReference type="EMBL" id="SES67802.1"/>
    </source>
</evidence>
<feature type="signal peptide" evidence="1">
    <location>
        <begin position="1"/>
        <end position="33"/>
    </location>
</feature>
<sequence>MKPILHKTFKAKFPITMLVAGVCCSLFAQSAFAVTAEGFWATGVINGKSFSANGTGLQLATPLSNPDFLCEINGVGARLPRMGEMNVAYKTKLALSGNNNTTDGAANLRLVGSVISEWGGQPSLYTSSPWVSGSYWVAEPMNTTQRHFVLLNSPTAGTLSASVPTTQQNVMCVQDI</sequence>
<name>A0A1H9YFK3_9GAMM</name>
<dbReference type="EMBL" id="FOHV01000001">
    <property type="protein sequence ID" value="SES67802.1"/>
    <property type="molecule type" value="Genomic_DNA"/>
</dbReference>
<gene>
    <name evidence="2" type="ORF">SAMN02583745_00239</name>
</gene>
<dbReference type="Proteomes" id="UP000242642">
    <property type="component" value="Unassembled WGS sequence"/>
</dbReference>